<name>A0A6J7I5Q6_9ZZZZ</name>
<feature type="region of interest" description="Disordered" evidence="1">
    <location>
        <begin position="28"/>
        <end position="51"/>
    </location>
</feature>
<dbReference type="AlphaFoldDB" id="A0A6J7I5Q6"/>
<reference evidence="2" key="1">
    <citation type="submission" date="2020-05" db="EMBL/GenBank/DDBJ databases">
        <authorList>
            <person name="Chiriac C."/>
            <person name="Salcher M."/>
            <person name="Ghai R."/>
            <person name="Kavagutti S V."/>
        </authorList>
    </citation>
    <scope>NUCLEOTIDE SEQUENCE</scope>
</reference>
<evidence type="ECO:0000313" key="2">
    <source>
        <dbReference type="EMBL" id="CAB4925856.1"/>
    </source>
</evidence>
<accession>A0A6J7I5Q6</accession>
<protein>
    <submittedName>
        <fullName evidence="2">Unannotated protein</fullName>
    </submittedName>
</protein>
<organism evidence="2">
    <name type="scientific">freshwater metagenome</name>
    <dbReference type="NCBI Taxonomy" id="449393"/>
    <lineage>
        <taxon>unclassified sequences</taxon>
        <taxon>metagenomes</taxon>
        <taxon>ecological metagenomes</taxon>
    </lineage>
</organism>
<proteinExistence type="predicted"/>
<evidence type="ECO:0000256" key="1">
    <source>
        <dbReference type="SAM" id="MobiDB-lite"/>
    </source>
</evidence>
<sequence length="51" mass="5508">MGATEDTTGQRFSTLPASVAVEDTIASVDTSRFPDPDDVRNVDQHSALRDD</sequence>
<gene>
    <name evidence="2" type="ORF">UFOPK3662_00918</name>
</gene>
<dbReference type="EMBL" id="CAFBMW010000005">
    <property type="protein sequence ID" value="CAB4925856.1"/>
    <property type="molecule type" value="Genomic_DNA"/>
</dbReference>
<feature type="compositionally biased region" description="Basic and acidic residues" evidence="1">
    <location>
        <begin position="32"/>
        <end position="51"/>
    </location>
</feature>